<dbReference type="Proteomes" id="UP000194606">
    <property type="component" value="Unassembled WGS sequence"/>
</dbReference>
<proteinExistence type="predicted"/>
<accession>A0A252CB89</accession>
<sequence>MDFTHSKNNLDQLRNNVGVPFRYDYQYNNIPNLTDGEVGNISIFFNYENSSWKIIMIIENEHNQSAAKPIYILEKNDETFSFHGFWESISYKEVSKIICQDPKWFLTRFWEDFVDRMDALTDSMVQQISKENFDNFTNSVASEQLNRHKKRVSKSKSDELNIYPWYLKQMRNPIDNKRFNKLKSLFGWDVANWLRNEKLNLILTSDITRYHKIIINDLEKSL</sequence>
<gene>
    <name evidence="1" type="ORF">BZZ03_09370</name>
</gene>
<dbReference type="EMBL" id="MUIZ01000006">
    <property type="protein sequence ID" value="OUK03851.1"/>
    <property type="molecule type" value="Genomic_DNA"/>
</dbReference>
<protein>
    <submittedName>
        <fullName evidence="1">Uncharacterized protein</fullName>
    </submittedName>
</protein>
<evidence type="ECO:0000313" key="1">
    <source>
        <dbReference type="EMBL" id="OUK03851.1"/>
    </source>
</evidence>
<comment type="caution">
    <text evidence="1">The sequence shown here is derived from an EMBL/GenBank/DDBJ whole genome shotgun (WGS) entry which is preliminary data.</text>
</comment>
<evidence type="ECO:0000313" key="2">
    <source>
        <dbReference type="Proteomes" id="UP000194606"/>
    </source>
</evidence>
<reference evidence="1 2" key="1">
    <citation type="submission" date="2017-02" db="EMBL/GenBank/DDBJ databases">
        <authorList>
            <person name="Peterson S.W."/>
        </authorList>
    </citation>
    <scope>NUCLEOTIDE SEQUENCE [LARGE SCALE GENOMIC DNA]</scope>
    <source>
        <strain evidence="1">159469</strain>
    </source>
</reference>
<name>A0A252CB89_9LACT</name>
<organism evidence="1 2">
    <name type="scientific">Lactococcus petauri</name>
    <dbReference type="NCBI Taxonomy" id="1940789"/>
    <lineage>
        <taxon>Bacteria</taxon>
        <taxon>Bacillati</taxon>
        <taxon>Bacillota</taxon>
        <taxon>Bacilli</taxon>
        <taxon>Lactobacillales</taxon>
        <taxon>Streptococcaceae</taxon>
        <taxon>Lactococcus</taxon>
    </lineage>
</organism>
<dbReference type="RefSeq" id="WP_086583107.1">
    <property type="nucleotide sequence ID" value="NZ_MUIZ01000006.1"/>
</dbReference>
<dbReference type="AlphaFoldDB" id="A0A252CB89"/>